<accession>A0A1B9GUY9</accession>
<keyword evidence="3" id="KW-1185">Reference proteome</keyword>
<dbReference type="Proteomes" id="UP000092666">
    <property type="component" value="Unassembled WGS sequence"/>
</dbReference>
<sequence length="148" mass="16457">MFRRNEYSWFQGSPEQRVRTMEGAHLAYRVPRGAENTGSIYRAPTVAPRNLRPTSFEHEHDKTSADLDGARHDLTGCRDLPGIFALTCLLDMSSGLGLPAAINCLVLSLVFVFVLVLVRVSMSSGIGSEHEHQHELEFASHLPDELQP</sequence>
<dbReference type="EMBL" id="KV700123">
    <property type="protein sequence ID" value="OCF34847.1"/>
    <property type="molecule type" value="Genomic_DNA"/>
</dbReference>
<reference evidence="3" key="2">
    <citation type="submission" date="2013-12" db="EMBL/GenBank/DDBJ databases">
        <title>Evolution of pathogenesis and genome organization in the Tremellales.</title>
        <authorList>
            <person name="Cuomo C."/>
            <person name="Litvintseva A."/>
            <person name="Heitman J."/>
            <person name="Chen Y."/>
            <person name="Sun S."/>
            <person name="Springer D."/>
            <person name="Dromer F."/>
            <person name="Young S."/>
            <person name="Zeng Q."/>
            <person name="Chapman S."/>
            <person name="Gujja S."/>
            <person name="Saif S."/>
            <person name="Birren B."/>
        </authorList>
    </citation>
    <scope>NUCLEOTIDE SEQUENCE [LARGE SCALE GENOMIC DNA]</scope>
    <source>
        <strain evidence="3">BCC8398</strain>
    </source>
</reference>
<gene>
    <name evidence="2" type="ORF">I316_03392</name>
</gene>
<evidence type="ECO:0000313" key="3">
    <source>
        <dbReference type="Proteomes" id="UP000092666"/>
    </source>
</evidence>
<dbReference type="AlphaFoldDB" id="A0A1B9GUY9"/>
<reference evidence="2 3" key="1">
    <citation type="submission" date="2013-07" db="EMBL/GenBank/DDBJ databases">
        <title>The Genome Sequence of Cryptococcus heveanensis BCC8398.</title>
        <authorList>
            <consortium name="The Broad Institute Genome Sequencing Platform"/>
            <person name="Cuomo C."/>
            <person name="Litvintseva A."/>
            <person name="Chen Y."/>
            <person name="Heitman J."/>
            <person name="Sun S."/>
            <person name="Springer D."/>
            <person name="Dromer F."/>
            <person name="Young S.K."/>
            <person name="Zeng Q."/>
            <person name="Gargeya S."/>
            <person name="Fitzgerald M."/>
            <person name="Abouelleil A."/>
            <person name="Alvarado L."/>
            <person name="Berlin A.M."/>
            <person name="Chapman S.B."/>
            <person name="Dewar J."/>
            <person name="Goldberg J."/>
            <person name="Griggs A."/>
            <person name="Gujja S."/>
            <person name="Hansen M."/>
            <person name="Howarth C."/>
            <person name="Imamovic A."/>
            <person name="Larimer J."/>
            <person name="McCowan C."/>
            <person name="Murphy C."/>
            <person name="Pearson M."/>
            <person name="Priest M."/>
            <person name="Roberts A."/>
            <person name="Saif S."/>
            <person name="Shea T."/>
            <person name="Sykes S."/>
            <person name="Wortman J."/>
            <person name="Nusbaum C."/>
            <person name="Birren B."/>
        </authorList>
    </citation>
    <scope>NUCLEOTIDE SEQUENCE [LARGE SCALE GENOMIC DNA]</scope>
    <source>
        <strain evidence="2 3">BCC8398</strain>
    </source>
</reference>
<keyword evidence="1" id="KW-1133">Transmembrane helix</keyword>
<evidence type="ECO:0000256" key="1">
    <source>
        <dbReference type="SAM" id="Phobius"/>
    </source>
</evidence>
<evidence type="ECO:0000313" key="2">
    <source>
        <dbReference type="EMBL" id="OCF34847.1"/>
    </source>
</evidence>
<keyword evidence="1" id="KW-0472">Membrane</keyword>
<proteinExistence type="predicted"/>
<organism evidence="2 3">
    <name type="scientific">Kwoniella heveanensis BCC8398</name>
    <dbReference type="NCBI Taxonomy" id="1296120"/>
    <lineage>
        <taxon>Eukaryota</taxon>
        <taxon>Fungi</taxon>
        <taxon>Dikarya</taxon>
        <taxon>Basidiomycota</taxon>
        <taxon>Agaricomycotina</taxon>
        <taxon>Tremellomycetes</taxon>
        <taxon>Tremellales</taxon>
        <taxon>Cryptococcaceae</taxon>
        <taxon>Kwoniella</taxon>
    </lineage>
</organism>
<feature type="transmembrane region" description="Helical" evidence="1">
    <location>
        <begin position="96"/>
        <end position="118"/>
    </location>
</feature>
<name>A0A1B9GUY9_9TREE</name>
<protein>
    <submittedName>
        <fullName evidence="2">Uncharacterized protein</fullName>
    </submittedName>
</protein>
<keyword evidence="1" id="KW-0812">Transmembrane</keyword>